<dbReference type="Proteomes" id="UP000276776">
    <property type="component" value="Unassembled WGS sequence"/>
</dbReference>
<evidence type="ECO:0000313" key="3">
    <source>
        <dbReference type="WBParaSite" id="TCLT_0000397301-mRNA-1"/>
    </source>
</evidence>
<proteinExistence type="predicted"/>
<dbReference type="SUPFAM" id="SSF56973">
    <property type="entry name" value="Aerolisin/ETX pore-forming domain"/>
    <property type="match status" value="1"/>
</dbReference>
<reference evidence="1 2" key="2">
    <citation type="submission" date="2018-11" db="EMBL/GenBank/DDBJ databases">
        <authorList>
            <consortium name="Pathogen Informatics"/>
        </authorList>
    </citation>
    <scope>NUCLEOTIDE SEQUENCE [LARGE SCALE GENOMIC DNA]</scope>
</reference>
<dbReference type="PANTHER" id="PTHR39369:SF6">
    <property type="entry name" value="LIN-24 (TWENTY-FOUR) LIKE"/>
    <property type="match status" value="1"/>
</dbReference>
<accession>A0A0N5CUM3</accession>
<keyword evidence="2" id="KW-1185">Reference proteome</keyword>
<dbReference type="OrthoDB" id="9977517at2759"/>
<dbReference type="CDD" id="cd20237">
    <property type="entry name" value="PFM_LIN24-like"/>
    <property type="match status" value="1"/>
</dbReference>
<gene>
    <name evidence="1" type="ORF">TCLT_LOCUS3962</name>
</gene>
<dbReference type="Gene3D" id="2.170.15.10">
    <property type="entry name" value="Proaerolysin, chain A, domain 3"/>
    <property type="match status" value="1"/>
</dbReference>
<reference evidence="3" key="1">
    <citation type="submission" date="2017-02" db="UniProtKB">
        <authorList>
            <consortium name="WormBaseParasite"/>
        </authorList>
    </citation>
    <scope>IDENTIFICATION</scope>
</reference>
<dbReference type="AlphaFoldDB" id="A0A0N5CUM3"/>
<protein>
    <submittedName>
        <fullName evidence="3">Ig-like domain-containing protein</fullName>
    </submittedName>
</protein>
<organism evidence="3">
    <name type="scientific">Thelazia callipaeda</name>
    <name type="common">Oriental eyeworm</name>
    <name type="synonym">Parasitic nematode</name>
    <dbReference type="NCBI Taxonomy" id="103827"/>
    <lineage>
        <taxon>Eukaryota</taxon>
        <taxon>Metazoa</taxon>
        <taxon>Ecdysozoa</taxon>
        <taxon>Nematoda</taxon>
        <taxon>Chromadorea</taxon>
        <taxon>Rhabditida</taxon>
        <taxon>Spirurina</taxon>
        <taxon>Spiruromorpha</taxon>
        <taxon>Thelazioidea</taxon>
        <taxon>Thelaziidae</taxon>
        <taxon>Thelazia</taxon>
    </lineage>
</organism>
<dbReference type="PANTHER" id="PTHR39369">
    <property type="entry name" value="LIN-24 (TWENTY-FOUR) LIKE"/>
    <property type="match status" value="1"/>
</dbReference>
<name>A0A0N5CUM3_THECL</name>
<dbReference type="WBParaSite" id="TCLT_0000397301-mRNA-1">
    <property type="protein sequence ID" value="TCLT_0000397301-mRNA-1"/>
    <property type="gene ID" value="TCLT_0000397301"/>
</dbReference>
<dbReference type="EMBL" id="UYYF01004271">
    <property type="protein sequence ID" value="VDN01001.1"/>
    <property type="molecule type" value="Genomic_DNA"/>
</dbReference>
<dbReference type="STRING" id="103827.A0A0N5CUM3"/>
<sequence length="275" mass="30989">MPATESMNPSSSIGANFKDLVDLEAVVINWAKQIFDVTKTKTEAKIKKKHLQYNINWYHLFNESLETVYTIGGVDAKNVKQSKEEQCLFKSTFTNTTEREQEYSFKTQRSTRSTATVIIEKGLSRGIEMALKLKVPSEILEANAGFHSELSIINVGENTIEEELVWSVDGTVHVPPLCETIAELVILEDHQTRSSFSTESRMFGRIIVTVTHVNDNNSLVTVIEGKIADIIRSLPNHSAMGFRIESDVVSYVTKGTCKFKYGVEQKVKITEHRIK</sequence>
<dbReference type="OMA" id="WAVNAFM"/>
<evidence type="ECO:0000313" key="2">
    <source>
        <dbReference type="Proteomes" id="UP000276776"/>
    </source>
</evidence>
<evidence type="ECO:0000313" key="1">
    <source>
        <dbReference type="EMBL" id="VDN01001.1"/>
    </source>
</evidence>